<accession>A0ABD2NIC2</accession>
<keyword evidence="2" id="KW-1185">Reference proteome</keyword>
<evidence type="ECO:0000313" key="2">
    <source>
        <dbReference type="Proteomes" id="UP001516400"/>
    </source>
</evidence>
<dbReference type="AlphaFoldDB" id="A0ABD2NIC2"/>
<gene>
    <name evidence="1" type="ORF">HHI36_013759</name>
</gene>
<evidence type="ECO:0000313" key="1">
    <source>
        <dbReference type="EMBL" id="KAL3278438.1"/>
    </source>
</evidence>
<name>A0ABD2NIC2_9CUCU</name>
<reference evidence="1 2" key="1">
    <citation type="journal article" date="2021" name="BMC Biol.">
        <title>Horizontally acquired antibacterial genes associated with adaptive radiation of ladybird beetles.</title>
        <authorList>
            <person name="Li H.S."/>
            <person name="Tang X.F."/>
            <person name="Huang Y.H."/>
            <person name="Xu Z.Y."/>
            <person name="Chen M.L."/>
            <person name="Du X.Y."/>
            <person name="Qiu B.Y."/>
            <person name="Chen P.T."/>
            <person name="Zhang W."/>
            <person name="Slipinski A."/>
            <person name="Escalona H.E."/>
            <person name="Waterhouse R.M."/>
            <person name="Zwick A."/>
            <person name="Pang H."/>
        </authorList>
    </citation>
    <scope>NUCLEOTIDE SEQUENCE [LARGE SCALE GENOMIC DNA]</scope>
    <source>
        <strain evidence="1">SYSU2018</strain>
    </source>
</reference>
<proteinExistence type="predicted"/>
<dbReference type="EMBL" id="JABFTP020000103">
    <property type="protein sequence ID" value="KAL3278438.1"/>
    <property type="molecule type" value="Genomic_DNA"/>
</dbReference>
<dbReference type="Proteomes" id="UP001516400">
    <property type="component" value="Unassembled WGS sequence"/>
</dbReference>
<comment type="caution">
    <text evidence="1">The sequence shown here is derived from an EMBL/GenBank/DDBJ whole genome shotgun (WGS) entry which is preliminary data.</text>
</comment>
<sequence>MLMMKEVDHLFARSAASFKILKHHIDSISKVTRFEKVSDVKNVIKYFLNGVPTEATANYYMVVSRNVSSAPRVTNNIIIRNYWIVMSKSIR</sequence>
<protein>
    <submittedName>
        <fullName evidence="1">Uncharacterized protein</fullName>
    </submittedName>
</protein>
<organism evidence="1 2">
    <name type="scientific">Cryptolaemus montrouzieri</name>
    <dbReference type="NCBI Taxonomy" id="559131"/>
    <lineage>
        <taxon>Eukaryota</taxon>
        <taxon>Metazoa</taxon>
        <taxon>Ecdysozoa</taxon>
        <taxon>Arthropoda</taxon>
        <taxon>Hexapoda</taxon>
        <taxon>Insecta</taxon>
        <taxon>Pterygota</taxon>
        <taxon>Neoptera</taxon>
        <taxon>Endopterygota</taxon>
        <taxon>Coleoptera</taxon>
        <taxon>Polyphaga</taxon>
        <taxon>Cucujiformia</taxon>
        <taxon>Coccinelloidea</taxon>
        <taxon>Coccinellidae</taxon>
        <taxon>Scymninae</taxon>
        <taxon>Scymnini</taxon>
        <taxon>Cryptolaemus</taxon>
    </lineage>
</organism>